<dbReference type="AlphaFoldDB" id="A0A9N9GFF2"/>
<organism evidence="1 2">
    <name type="scientific">Funneliformis caledonium</name>
    <dbReference type="NCBI Taxonomy" id="1117310"/>
    <lineage>
        <taxon>Eukaryota</taxon>
        <taxon>Fungi</taxon>
        <taxon>Fungi incertae sedis</taxon>
        <taxon>Mucoromycota</taxon>
        <taxon>Glomeromycotina</taxon>
        <taxon>Glomeromycetes</taxon>
        <taxon>Glomerales</taxon>
        <taxon>Glomeraceae</taxon>
        <taxon>Funneliformis</taxon>
    </lineage>
</organism>
<evidence type="ECO:0000313" key="1">
    <source>
        <dbReference type="EMBL" id="CAG8598243.1"/>
    </source>
</evidence>
<gene>
    <name evidence="1" type="ORF">FCALED_LOCUS8455</name>
</gene>
<comment type="caution">
    <text evidence="1">The sequence shown here is derived from an EMBL/GenBank/DDBJ whole genome shotgun (WGS) entry which is preliminary data.</text>
</comment>
<dbReference type="EMBL" id="CAJVPQ010002467">
    <property type="protein sequence ID" value="CAG8598243.1"/>
    <property type="molecule type" value="Genomic_DNA"/>
</dbReference>
<protein>
    <submittedName>
        <fullName evidence="1">5918_t:CDS:1</fullName>
    </submittedName>
</protein>
<reference evidence="1" key="1">
    <citation type="submission" date="2021-06" db="EMBL/GenBank/DDBJ databases">
        <authorList>
            <person name="Kallberg Y."/>
            <person name="Tangrot J."/>
            <person name="Rosling A."/>
        </authorList>
    </citation>
    <scope>NUCLEOTIDE SEQUENCE</scope>
    <source>
        <strain evidence="1">UK204</strain>
    </source>
</reference>
<evidence type="ECO:0000313" key="2">
    <source>
        <dbReference type="Proteomes" id="UP000789570"/>
    </source>
</evidence>
<proteinExistence type="predicted"/>
<sequence length="109" mass="12682">MDFNFAKFYHQQKLLNTEISDLDIAILYLSQQETMAKESTSPAKPKKVPNHPKYEDMIHAAKILRSTLSIHINFPTTMLRRTVSDWLSIKASRMDFYFFPMAQVAISKL</sequence>
<name>A0A9N9GFF2_9GLOM</name>
<accession>A0A9N9GFF2</accession>
<keyword evidence="2" id="KW-1185">Reference proteome</keyword>
<dbReference type="Proteomes" id="UP000789570">
    <property type="component" value="Unassembled WGS sequence"/>
</dbReference>